<keyword evidence="1" id="KW-0732">Signal</keyword>
<accession>A0A9Q1BU98</accession>
<keyword evidence="3" id="KW-1185">Reference proteome</keyword>
<reference evidence="2" key="1">
    <citation type="submission" date="2021-10" db="EMBL/GenBank/DDBJ databases">
        <title>Tropical sea cucumber genome reveals ecological adaptation and Cuvierian tubules defense mechanism.</title>
        <authorList>
            <person name="Chen T."/>
        </authorList>
    </citation>
    <scope>NUCLEOTIDE SEQUENCE</scope>
    <source>
        <strain evidence="2">Nanhai2018</strain>
        <tissue evidence="2">Muscle</tissue>
    </source>
</reference>
<sequence length="172" mass="19851">MASFRFKPFLFFVTLFGMYARIDSIECPHGWVEFETSLSRECFKIFDKETYDTAMTKCQTSESEFQPTLASISSEEEVFVRTIFKDYINRKLQQSSHPSYVPDRILLFGLTTENFEDVRFILADNSDFKPDELAGLRKQMAVALLNSPEGITETYALVPTSVKFPYVCKILI</sequence>
<dbReference type="Gene3D" id="3.10.100.10">
    <property type="entry name" value="Mannose-Binding Protein A, subunit A"/>
    <property type="match status" value="1"/>
</dbReference>
<dbReference type="CDD" id="cd00037">
    <property type="entry name" value="CLECT"/>
    <property type="match status" value="1"/>
</dbReference>
<dbReference type="Proteomes" id="UP001152320">
    <property type="component" value="Chromosome 11"/>
</dbReference>
<dbReference type="AlphaFoldDB" id="A0A9Q1BU98"/>
<dbReference type="SUPFAM" id="SSF56436">
    <property type="entry name" value="C-type lectin-like"/>
    <property type="match status" value="1"/>
</dbReference>
<dbReference type="EMBL" id="JAIZAY010000011">
    <property type="protein sequence ID" value="KAJ8032887.1"/>
    <property type="molecule type" value="Genomic_DNA"/>
</dbReference>
<feature type="signal peptide" evidence="1">
    <location>
        <begin position="1"/>
        <end position="24"/>
    </location>
</feature>
<name>A0A9Q1BU98_HOLLE</name>
<dbReference type="InterPro" id="IPR016187">
    <property type="entry name" value="CTDL_fold"/>
</dbReference>
<evidence type="ECO:0000256" key="1">
    <source>
        <dbReference type="SAM" id="SignalP"/>
    </source>
</evidence>
<gene>
    <name evidence="2" type="ORF">HOLleu_22966</name>
</gene>
<evidence type="ECO:0000313" key="3">
    <source>
        <dbReference type="Proteomes" id="UP001152320"/>
    </source>
</evidence>
<feature type="chain" id="PRO_5040117339" description="C-type lectin domain-containing protein" evidence="1">
    <location>
        <begin position="25"/>
        <end position="172"/>
    </location>
</feature>
<organism evidence="2 3">
    <name type="scientific">Holothuria leucospilota</name>
    <name type="common">Black long sea cucumber</name>
    <name type="synonym">Mertensiothuria leucospilota</name>
    <dbReference type="NCBI Taxonomy" id="206669"/>
    <lineage>
        <taxon>Eukaryota</taxon>
        <taxon>Metazoa</taxon>
        <taxon>Echinodermata</taxon>
        <taxon>Eleutherozoa</taxon>
        <taxon>Echinozoa</taxon>
        <taxon>Holothuroidea</taxon>
        <taxon>Aspidochirotacea</taxon>
        <taxon>Aspidochirotida</taxon>
        <taxon>Holothuriidae</taxon>
        <taxon>Holothuria</taxon>
    </lineage>
</organism>
<comment type="caution">
    <text evidence="2">The sequence shown here is derived from an EMBL/GenBank/DDBJ whole genome shotgun (WGS) entry which is preliminary data.</text>
</comment>
<evidence type="ECO:0008006" key="4">
    <source>
        <dbReference type="Google" id="ProtNLM"/>
    </source>
</evidence>
<protein>
    <recommendedName>
        <fullName evidence="4">C-type lectin domain-containing protein</fullName>
    </recommendedName>
</protein>
<evidence type="ECO:0000313" key="2">
    <source>
        <dbReference type="EMBL" id="KAJ8032887.1"/>
    </source>
</evidence>
<dbReference type="InterPro" id="IPR016186">
    <property type="entry name" value="C-type_lectin-like/link_sf"/>
</dbReference>
<proteinExistence type="predicted"/>